<accession>A0A318UHW8</accession>
<proteinExistence type="predicted"/>
<keyword evidence="2" id="KW-0378">Hydrolase</keyword>
<dbReference type="Pfam" id="PF03572">
    <property type="entry name" value="Peptidase_S41"/>
    <property type="match status" value="1"/>
</dbReference>
<dbReference type="AlphaFoldDB" id="A0A318UHW8"/>
<dbReference type="PANTHER" id="PTHR32060:SF30">
    <property type="entry name" value="CARBOXY-TERMINAL PROCESSING PROTEASE CTPA"/>
    <property type="match status" value="1"/>
</dbReference>
<dbReference type="GO" id="GO:0007165">
    <property type="term" value="P:signal transduction"/>
    <property type="evidence" value="ECO:0007669"/>
    <property type="project" value="TreeGrafter"/>
</dbReference>
<dbReference type="Gene3D" id="3.90.226.10">
    <property type="entry name" value="2-enoyl-CoA Hydratase, Chain A, domain 1"/>
    <property type="match status" value="1"/>
</dbReference>
<dbReference type="Gene3D" id="3.30.750.170">
    <property type="match status" value="1"/>
</dbReference>
<dbReference type="PANTHER" id="PTHR32060">
    <property type="entry name" value="TAIL-SPECIFIC PROTEASE"/>
    <property type="match status" value="1"/>
</dbReference>
<dbReference type="GO" id="GO:0006508">
    <property type="term" value="P:proteolysis"/>
    <property type="evidence" value="ECO:0007669"/>
    <property type="project" value="UniProtKB-KW"/>
</dbReference>
<dbReference type="InterPro" id="IPR036034">
    <property type="entry name" value="PDZ_sf"/>
</dbReference>
<dbReference type="Proteomes" id="UP000248198">
    <property type="component" value="Unassembled WGS sequence"/>
</dbReference>
<evidence type="ECO:0000259" key="1">
    <source>
        <dbReference type="Pfam" id="PF03572"/>
    </source>
</evidence>
<evidence type="ECO:0000313" key="3">
    <source>
        <dbReference type="Proteomes" id="UP000248198"/>
    </source>
</evidence>
<dbReference type="InterPro" id="IPR005151">
    <property type="entry name" value="Tail-specific_protease"/>
</dbReference>
<sequence length="543" mass="58435">MGWYLLFVLAITAGSCKKNNVEAPAPGGGGGGTTTPPVAGTRMQLTLDSLFLYAKDIYYWNDALPSYDVFNPRGYSSSSVNLTNYNSELFAISQLKINPATGKPYEYRTSNPSVPKYSRIEDNTLSNAQQSSADASVGTDNIGYDMGFLFFQGYGPSDNNYVLYVGGVYANSPAANAGITRGTIISKINGASIGTDFANESVVMNNITSNKLTTATFSGTRTDGTKFDNLSLSVTKYTSTPIYKSAVVNQGGKKIGYLAYARFSTLSNPDSRNPSDVSLDPIFANFASNGITDLVVDLRYNGGGSVQTAEYLMNLIIPSSASGVLYKEYYNPTMQAGNAKILVNQPLTDGAGKIIYSNGRMLTYADVNYSEAGNTYNISKKGSLTGIQNLIFIVSGNTASASELVINCLKPYVNNVKLIGTTTYGKPVGFFPIVLENRYTVYMPNFETKNSRGEGGYYAGFTPDFPAGTGLYDDSTHDFGDVNESYFKKALSILSPAPATVSSLSSTVTINNRAMSTETLKQMPSNGVNTKFNGMVETRHRLK</sequence>
<keyword evidence="3" id="KW-1185">Reference proteome</keyword>
<dbReference type="EMBL" id="QKLU01000005">
    <property type="protein sequence ID" value="PYF72684.1"/>
    <property type="molecule type" value="Genomic_DNA"/>
</dbReference>
<dbReference type="GO" id="GO:0004175">
    <property type="term" value="F:endopeptidase activity"/>
    <property type="evidence" value="ECO:0007669"/>
    <property type="project" value="TreeGrafter"/>
</dbReference>
<dbReference type="CDD" id="cd07561">
    <property type="entry name" value="Peptidase_S41_CPP_like"/>
    <property type="match status" value="1"/>
</dbReference>
<dbReference type="SUPFAM" id="SSF52096">
    <property type="entry name" value="ClpP/crotonase"/>
    <property type="match status" value="1"/>
</dbReference>
<comment type="caution">
    <text evidence="2">The sequence shown here is derived from an EMBL/GenBank/DDBJ whole genome shotgun (WGS) entry which is preliminary data.</text>
</comment>
<protein>
    <submittedName>
        <fullName evidence="2">C-terminal processing protease CtpA/Prc</fullName>
    </submittedName>
</protein>
<feature type="domain" description="Tail specific protease" evidence="1">
    <location>
        <begin position="254"/>
        <end position="465"/>
    </location>
</feature>
<keyword evidence="2" id="KW-0645">Protease</keyword>
<dbReference type="GO" id="GO:0030288">
    <property type="term" value="C:outer membrane-bounded periplasmic space"/>
    <property type="evidence" value="ECO:0007669"/>
    <property type="project" value="TreeGrafter"/>
</dbReference>
<dbReference type="Gene3D" id="2.30.42.10">
    <property type="match status" value="1"/>
</dbReference>
<evidence type="ECO:0000313" key="2">
    <source>
        <dbReference type="EMBL" id="PYF72684.1"/>
    </source>
</evidence>
<gene>
    <name evidence="2" type="ORF">B0O44_10553</name>
</gene>
<reference evidence="2 3" key="1">
    <citation type="submission" date="2018-06" db="EMBL/GenBank/DDBJ databases">
        <title>Genomic Encyclopedia of Archaeal and Bacterial Type Strains, Phase II (KMG-II): from individual species to whole genera.</title>
        <authorList>
            <person name="Goeker M."/>
        </authorList>
    </citation>
    <scope>NUCLEOTIDE SEQUENCE [LARGE SCALE GENOMIC DNA]</scope>
    <source>
        <strain evidence="2 3">DSM 27372</strain>
    </source>
</reference>
<dbReference type="GO" id="GO:0008236">
    <property type="term" value="F:serine-type peptidase activity"/>
    <property type="evidence" value="ECO:0007669"/>
    <property type="project" value="InterPro"/>
</dbReference>
<organism evidence="2 3">
    <name type="scientific">Pedobacter nutrimenti</name>
    <dbReference type="NCBI Taxonomy" id="1241337"/>
    <lineage>
        <taxon>Bacteria</taxon>
        <taxon>Pseudomonadati</taxon>
        <taxon>Bacteroidota</taxon>
        <taxon>Sphingobacteriia</taxon>
        <taxon>Sphingobacteriales</taxon>
        <taxon>Sphingobacteriaceae</taxon>
        <taxon>Pedobacter</taxon>
    </lineage>
</organism>
<name>A0A318UHW8_9SPHI</name>
<dbReference type="InterPro" id="IPR029045">
    <property type="entry name" value="ClpP/crotonase-like_dom_sf"/>
</dbReference>
<dbReference type="SUPFAM" id="SSF50156">
    <property type="entry name" value="PDZ domain-like"/>
    <property type="match status" value="1"/>
</dbReference>